<dbReference type="EMBL" id="BQXO01000002">
    <property type="protein sequence ID" value="GKT05698.1"/>
    <property type="molecule type" value="Genomic_DNA"/>
</dbReference>
<proteinExistence type="predicted"/>
<dbReference type="RefSeq" id="WP_407883154.1">
    <property type="nucleotide sequence ID" value="NZ_BQXO01000002.1"/>
</dbReference>
<accession>A0ABQ5JN22</accession>
<dbReference type="InterPro" id="IPR008964">
    <property type="entry name" value="Invasin/intimin_cell_adhesion"/>
</dbReference>
<dbReference type="SMART" id="SM00635">
    <property type="entry name" value="BID_2"/>
    <property type="match status" value="1"/>
</dbReference>
<gene>
    <name evidence="3" type="ORF">JCM31185_09860</name>
</gene>
<dbReference type="Gene3D" id="2.60.40.1080">
    <property type="match status" value="1"/>
</dbReference>
<sequence length="505" mass="53840">MKHLRCLITIFSLLLGSAGALMTESITPIQADSSYPTNGTPSGPPFQFLGGYLVGGFSQQPADINTISDQSYSLTVNGNRGFFDPLFLNNITWYEYGDNHKWTQVNQTNLLPATLTTSTHVTQVTTRYYQAALNYSGFLSSKTFWSQTAKVTISPQAVSATDISVDAASDTLPNGNSINMQAILTPSNATDKVTWSIDNSSIASIDANVGTLTANSDTKKYGPVKVTATTANGLSASKQMYVGALQDTVVPEGQTATFSVKGFPTGSSIIDWHQVTPDGTDTIATNQPNISAGTGTNQLKNGILTIKNTTYAQNDYRYYADIQLPDGSQKATTNSATLEVIKGQDLSLDAVPNFVFRKSDQTPLSISDIAKGTTLTASKTVDVKNQTGNYDGNDRNALFVYDPRPASSGWRLSASMSPFTNSQTGQIFGGHGGLATLTMIDTTGQAVGQLVDNQTNTLIKSNSKPNLTADADLSPSTLTLQPTSLVTPGQYDATIYWTLANVPNP</sequence>
<dbReference type="Pfam" id="PF02368">
    <property type="entry name" value="Big_2"/>
    <property type="match status" value="1"/>
</dbReference>
<keyword evidence="1" id="KW-0732">Signal</keyword>
<feature type="signal peptide" evidence="1">
    <location>
        <begin position="1"/>
        <end position="22"/>
    </location>
</feature>
<comment type="caution">
    <text evidence="3">The sequence shown here is derived from an EMBL/GenBank/DDBJ whole genome shotgun (WGS) entry which is preliminary data.</text>
</comment>
<dbReference type="Proteomes" id="UP001628078">
    <property type="component" value="Unassembled WGS sequence"/>
</dbReference>
<feature type="domain" description="BIG2" evidence="2">
    <location>
        <begin position="159"/>
        <end position="240"/>
    </location>
</feature>
<protein>
    <submittedName>
        <fullName evidence="3">Cell surface protein</fullName>
    </submittedName>
</protein>
<dbReference type="InterPro" id="IPR003343">
    <property type="entry name" value="Big_2"/>
</dbReference>
<evidence type="ECO:0000256" key="1">
    <source>
        <dbReference type="SAM" id="SignalP"/>
    </source>
</evidence>
<evidence type="ECO:0000313" key="4">
    <source>
        <dbReference type="Proteomes" id="UP001628078"/>
    </source>
</evidence>
<keyword evidence="4" id="KW-1185">Reference proteome</keyword>
<evidence type="ECO:0000259" key="2">
    <source>
        <dbReference type="SMART" id="SM00635"/>
    </source>
</evidence>
<feature type="chain" id="PRO_5047439602" evidence="1">
    <location>
        <begin position="23"/>
        <end position="505"/>
    </location>
</feature>
<name>A0ABQ5JN22_9LACO</name>
<reference evidence="3 4" key="1">
    <citation type="submission" date="2022-03" db="EMBL/GenBank/DDBJ databases">
        <title>Draft genome sequence of Furfurilactobacillus curtus JCM 31185.</title>
        <authorList>
            <person name="Suzuki S."/>
            <person name="Endo A."/>
            <person name="Kajikawa A."/>
        </authorList>
    </citation>
    <scope>NUCLEOTIDE SEQUENCE [LARGE SCALE GENOMIC DNA]</scope>
    <source>
        <strain evidence="3 4">JCM 31185</strain>
    </source>
</reference>
<evidence type="ECO:0000313" key="3">
    <source>
        <dbReference type="EMBL" id="GKT05698.1"/>
    </source>
</evidence>
<organism evidence="3 4">
    <name type="scientific">Furfurilactobacillus curtus</name>
    <dbReference type="NCBI Taxonomy" id="1746200"/>
    <lineage>
        <taxon>Bacteria</taxon>
        <taxon>Bacillati</taxon>
        <taxon>Bacillota</taxon>
        <taxon>Bacilli</taxon>
        <taxon>Lactobacillales</taxon>
        <taxon>Lactobacillaceae</taxon>
        <taxon>Furfurilactobacillus</taxon>
    </lineage>
</organism>
<dbReference type="SUPFAM" id="SSF49373">
    <property type="entry name" value="Invasin/intimin cell-adhesion fragments"/>
    <property type="match status" value="1"/>
</dbReference>